<evidence type="ECO:0000256" key="1">
    <source>
        <dbReference type="SAM" id="Phobius"/>
    </source>
</evidence>
<sequence length="63" mass="6845">MTRRRLARILGVVAPLAAIVVVLVVLHGAGVPLTLPGIIIAVLVLIVGRLIGVYARRRRTERR</sequence>
<evidence type="ECO:0000313" key="3">
    <source>
        <dbReference type="Proteomes" id="UP001630303"/>
    </source>
</evidence>
<organism evidence="2 3">
    <name type="scientific">Microbacterium mcarthurae</name>
    <dbReference type="NCBI Taxonomy" id="3035918"/>
    <lineage>
        <taxon>Bacteria</taxon>
        <taxon>Bacillati</taxon>
        <taxon>Actinomycetota</taxon>
        <taxon>Actinomycetes</taxon>
        <taxon>Micrococcales</taxon>
        <taxon>Microbacteriaceae</taxon>
        <taxon>Microbacterium</taxon>
    </lineage>
</organism>
<accession>A0ABW9GJ07</accession>
<keyword evidence="1" id="KW-0812">Transmembrane</keyword>
<dbReference type="EMBL" id="JAROCE010000003">
    <property type="protein sequence ID" value="MFM2721126.1"/>
    <property type="molecule type" value="Genomic_DNA"/>
</dbReference>
<evidence type="ECO:0000313" key="2">
    <source>
        <dbReference type="EMBL" id="MFM2721126.1"/>
    </source>
</evidence>
<keyword evidence="1" id="KW-1133">Transmembrane helix</keyword>
<feature type="transmembrane region" description="Helical" evidence="1">
    <location>
        <begin position="7"/>
        <end position="29"/>
    </location>
</feature>
<gene>
    <name evidence="2" type="ORF">P5G46_11480</name>
</gene>
<keyword evidence="3" id="KW-1185">Reference proteome</keyword>
<dbReference type="RefSeq" id="WP_239274815.1">
    <property type="nucleotide sequence ID" value="NZ_JAROCE010000003.1"/>
</dbReference>
<comment type="caution">
    <text evidence="2">The sequence shown here is derived from an EMBL/GenBank/DDBJ whole genome shotgun (WGS) entry which is preliminary data.</text>
</comment>
<proteinExistence type="predicted"/>
<keyword evidence="1" id="KW-0472">Membrane</keyword>
<name>A0ABW9GJ07_9MICO</name>
<dbReference type="Proteomes" id="UP001630303">
    <property type="component" value="Unassembled WGS sequence"/>
</dbReference>
<protein>
    <submittedName>
        <fullName evidence="2">Uncharacterized protein</fullName>
    </submittedName>
</protein>
<feature type="transmembrane region" description="Helical" evidence="1">
    <location>
        <begin position="35"/>
        <end position="55"/>
    </location>
</feature>
<reference evidence="2 3" key="1">
    <citation type="submission" date="2023-03" db="EMBL/GenBank/DDBJ databases">
        <title>MT1 and MT2 Draft Genomes of Novel Species.</title>
        <authorList>
            <person name="Venkateswaran K."/>
        </authorList>
    </citation>
    <scope>NUCLEOTIDE SEQUENCE [LARGE SCALE GENOMIC DNA]</scope>
    <source>
        <strain evidence="2 3">IF8SW-P5</strain>
    </source>
</reference>